<keyword evidence="1" id="KW-0813">Transport</keyword>
<evidence type="ECO:0000259" key="16">
    <source>
        <dbReference type="SMART" id="SM00727"/>
    </source>
</evidence>
<dbReference type="GO" id="GO:0009658">
    <property type="term" value="P:chloroplast organization"/>
    <property type="evidence" value="ECO:0007669"/>
    <property type="project" value="TreeGrafter"/>
</dbReference>
<evidence type="ECO:0000313" key="18">
    <source>
        <dbReference type="Proteomes" id="UP001153076"/>
    </source>
</evidence>
<protein>
    <recommendedName>
        <fullName evidence="13">Protein TIC 40, chloroplastic</fullName>
    </recommendedName>
    <alternativeName>
        <fullName evidence="14">Translocon at the inner envelope membrane of chloroplasts 40</fullName>
    </alternativeName>
</protein>
<comment type="subcellular location">
    <subcellularLocation>
        <location evidence="12">Plastid</location>
        <location evidence="12">Chloroplast inner membrane</location>
        <topology evidence="12">Single-pass membrane protein</topology>
    </subcellularLocation>
</comment>
<proteinExistence type="predicted"/>
<dbReference type="OrthoDB" id="533763at2759"/>
<keyword evidence="2" id="KW-0150">Chloroplast</keyword>
<evidence type="ECO:0000313" key="17">
    <source>
        <dbReference type="EMBL" id="KAJ8436935.1"/>
    </source>
</evidence>
<dbReference type="Proteomes" id="UP001153076">
    <property type="component" value="Unassembled WGS sequence"/>
</dbReference>
<evidence type="ECO:0000256" key="9">
    <source>
        <dbReference type="ARBA" id="ARBA00022989"/>
    </source>
</evidence>
<evidence type="ECO:0000256" key="4">
    <source>
        <dbReference type="ARBA" id="ARBA00022692"/>
    </source>
</evidence>
<evidence type="ECO:0000256" key="2">
    <source>
        <dbReference type="ARBA" id="ARBA00022528"/>
    </source>
</evidence>
<dbReference type="Pfam" id="PF17830">
    <property type="entry name" value="STI1-HOP_DP"/>
    <property type="match status" value="1"/>
</dbReference>
<evidence type="ECO:0000256" key="14">
    <source>
        <dbReference type="ARBA" id="ARBA00082202"/>
    </source>
</evidence>
<feature type="region of interest" description="Disordered" evidence="15">
    <location>
        <begin position="344"/>
        <end position="366"/>
    </location>
</feature>
<keyword evidence="8" id="KW-0809">Transit peptide</keyword>
<name>A0A9Q1QDQ0_9CARY</name>
<keyword evidence="6" id="KW-1001">Plastid inner membrane</keyword>
<evidence type="ECO:0000256" key="8">
    <source>
        <dbReference type="ARBA" id="ARBA00022946"/>
    </source>
</evidence>
<reference evidence="17" key="1">
    <citation type="submission" date="2022-04" db="EMBL/GenBank/DDBJ databases">
        <title>Carnegiea gigantea Genome sequencing and assembly v2.</title>
        <authorList>
            <person name="Copetti D."/>
            <person name="Sanderson M.J."/>
            <person name="Burquez A."/>
            <person name="Wojciechowski M.F."/>
        </authorList>
    </citation>
    <scope>NUCLEOTIDE SEQUENCE</scope>
    <source>
        <strain evidence="17">SGP5-SGP5p</strain>
        <tissue evidence="17">Aerial part</tissue>
    </source>
</reference>
<keyword evidence="10" id="KW-0472">Membrane</keyword>
<evidence type="ECO:0000256" key="1">
    <source>
        <dbReference type="ARBA" id="ARBA00022448"/>
    </source>
</evidence>
<accession>A0A9Q1QDQ0</accession>
<feature type="region of interest" description="Disordered" evidence="15">
    <location>
        <begin position="66"/>
        <end position="108"/>
    </location>
</feature>
<feature type="domain" description="STI1" evidence="16">
    <location>
        <begin position="466"/>
        <end position="505"/>
    </location>
</feature>
<dbReference type="PANTHER" id="PTHR47296">
    <property type="entry name" value="PROTEIN TIC 40, CHLOROPLASTIC"/>
    <property type="match status" value="1"/>
</dbReference>
<dbReference type="SMART" id="SM00727">
    <property type="entry name" value="STI1"/>
    <property type="match status" value="2"/>
</dbReference>
<evidence type="ECO:0000256" key="5">
    <source>
        <dbReference type="ARBA" id="ARBA00022737"/>
    </source>
</evidence>
<sequence>MEANLAIVSPKSVLGVISPLDPPSLSYKQRFGLPLLSKKPIGHVSNSRPRSKITLFAFSSRNSRRKVVQNSGDGKKADKVEFYASTSTRDNSRSSSSQETTSVGVNPQPYAPPSPYQIGSPLFWIGVGVGFSALFSFVASRVKQYAMQQAFKTMMGQMGTQNSQFSNMNFPPGSPFNYPPPYTSGPSPPSSFPYPPPFSTGPSTSIGTPYQPTSTAGPSTSTTSAAFSVPSQATSAPAASEAAVAVDVSTTNVEAAGPEVVKNEAENKSAAKEPGTVSLPPSAFKYCLCLAVDIIVHPSNFRRRTYKMQIRAFVDVSPEETLLKSPFEDANGLPSATASSAEIVQDGAASKEAATSKEDTTSGKRSSLLSVEALEKMMEDPTVQKMVYPYLPEEMRNPATFKWMMQNPVYRQQLQEMLDNMGGNPEWDNRMAETLKNFDLSSPEVKEQFDQLGVTPEEVITKIMSNPDLARGFQNPRVQQAMMECSQNPWNIAKYQNDKEVMDVINKLSELFPAQGGPSPF</sequence>
<evidence type="ECO:0000256" key="15">
    <source>
        <dbReference type="SAM" id="MobiDB-lite"/>
    </source>
</evidence>
<feature type="compositionally biased region" description="Pro residues" evidence="15">
    <location>
        <begin position="172"/>
        <end position="199"/>
    </location>
</feature>
<keyword evidence="7" id="KW-0653">Protein transport</keyword>
<evidence type="ECO:0000256" key="10">
    <source>
        <dbReference type="ARBA" id="ARBA00023136"/>
    </source>
</evidence>
<feature type="compositionally biased region" description="Low complexity" evidence="15">
    <location>
        <begin position="85"/>
        <end position="102"/>
    </location>
</feature>
<comment type="function">
    <text evidence="11">Involved in protein precursor import into chloroplasts. Part of the motor complex consisting of a co-chaperone (TIC40) and a chaperone (HSP93) associated with the import channel (TIC110). Causes the release of bound transit peptides from TIC110 and stimulates ATP hydrolysis by HSP93. Involved in reinsertion of proteins from the chloroplast stroma into the inner membrane.</text>
</comment>
<evidence type="ECO:0000256" key="13">
    <source>
        <dbReference type="ARBA" id="ARBA00070821"/>
    </source>
</evidence>
<dbReference type="InterPro" id="IPR006636">
    <property type="entry name" value="STI1_HS-bd"/>
</dbReference>
<dbReference type="PANTHER" id="PTHR47296:SF1">
    <property type="entry name" value="PROTEIN TIC 40, CHLOROPLASTIC"/>
    <property type="match status" value="1"/>
</dbReference>
<feature type="domain" description="STI1" evidence="16">
    <location>
        <begin position="380"/>
        <end position="414"/>
    </location>
</feature>
<gene>
    <name evidence="17" type="ORF">Cgig2_017360</name>
</gene>
<keyword evidence="9" id="KW-1133">Transmembrane helix</keyword>
<evidence type="ECO:0000256" key="12">
    <source>
        <dbReference type="ARBA" id="ARBA00060470"/>
    </source>
</evidence>
<feature type="region of interest" description="Disordered" evidence="15">
    <location>
        <begin position="162"/>
        <end position="225"/>
    </location>
</feature>
<keyword evidence="3" id="KW-0934">Plastid</keyword>
<evidence type="ECO:0000256" key="7">
    <source>
        <dbReference type="ARBA" id="ARBA00022927"/>
    </source>
</evidence>
<comment type="caution">
    <text evidence="17">The sequence shown here is derived from an EMBL/GenBank/DDBJ whole genome shotgun (WGS) entry which is preliminary data.</text>
</comment>
<keyword evidence="4" id="KW-0812">Transmembrane</keyword>
<keyword evidence="18" id="KW-1185">Reference proteome</keyword>
<dbReference type="GO" id="GO:0009706">
    <property type="term" value="C:chloroplast inner membrane"/>
    <property type="evidence" value="ECO:0007669"/>
    <property type="project" value="UniProtKB-SubCell"/>
</dbReference>
<keyword evidence="5" id="KW-0677">Repeat</keyword>
<dbReference type="Gene3D" id="1.10.260.100">
    <property type="match status" value="1"/>
</dbReference>
<dbReference type="GO" id="GO:0045037">
    <property type="term" value="P:protein import into chloroplast stroma"/>
    <property type="evidence" value="ECO:0007669"/>
    <property type="project" value="TreeGrafter"/>
</dbReference>
<dbReference type="Gene3D" id="1.10.2020.20">
    <property type="match status" value="1"/>
</dbReference>
<dbReference type="InterPro" id="IPR041243">
    <property type="entry name" value="STI1/HOP_DP"/>
</dbReference>
<dbReference type="EMBL" id="JAKOGI010000323">
    <property type="protein sequence ID" value="KAJ8436935.1"/>
    <property type="molecule type" value="Genomic_DNA"/>
</dbReference>
<dbReference type="GO" id="GO:0009535">
    <property type="term" value="C:chloroplast thylakoid membrane"/>
    <property type="evidence" value="ECO:0007669"/>
    <property type="project" value="TreeGrafter"/>
</dbReference>
<evidence type="ECO:0000256" key="11">
    <source>
        <dbReference type="ARBA" id="ARBA00056414"/>
    </source>
</evidence>
<dbReference type="InterPro" id="IPR038108">
    <property type="entry name" value="RPN13_DEUBAD_sf"/>
</dbReference>
<feature type="compositionally biased region" description="Low complexity" evidence="15">
    <location>
        <begin position="200"/>
        <end position="225"/>
    </location>
</feature>
<evidence type="ECO:0000256" key="6">
    <source>
        <dbReference type="ARBA" id="ARBA00022780"/>
    </source>
</evidence>
<dbReference type="AlphaFoldDB" id="A0A9Q1QDQ0"/>
<organism evidence="17 18">
    <name type="scientific">Carnegiea gigantea</name>
    <dbReference type="NCBI Taxonomy" id="171969"/>
    <lineage>
        <taxon>Eukaryota</taxon>
        <taxon>Viridiplantae</taxon>
        <taxon>Streptophyta</taxon>
        <taxon>Embryophyta</taxon>
        <taxon>Tracheophyta</taxon>
        <taxon>Spermatophyta</taxon>
        <taxon>Magnoliopsida</taxon>
        <taxon>eudicotyledons</taxon>
        <taxon>Gunneridae</taxon>
        <taxon>Pentapetalae</taxon>
        <taxon>Caryophyllales</taxon>
        <taxon>Cactineae</taxon>
        <taxon>Cactaceae</taxon>
        <taxon>Cactoideae</taxon>
        <taxon>Echinocereeae</taxon>
        <taxon>Carnegiea</taxon>
    </lineage>
</organism>
<evidence type="ECO:0000256" key="3">
    <source>
        <dbReference type="ARBA" id="ARBA00022640"/>
    </source>
</evidence>
<dbReference type="FunFam" id="1.10.260.100:FF:000008">
    <property type="entry name" value="Protein TIC 40, chloroplastic"/>
    <property type="match status" value="1"/>
</dbReference>